<organism evidence="1 2">
    <name type="scientific">Candidatus Lloydbacteria bacterium RIFCSPHIGHO2_02_FULL_50_13</name>
    <dbReference type="NCBI Taxonomy" id="1798661"/>
    <lineage>
        <taxon>Bacteria</taxon>
        <taxon>Candidatus Lloydiibacteriota</taxon>
    </lineage>
</organism>
<evidence type="ECO:0000313" key="2">
    <source>
        <dbReference type="Proteomes" id="UP000177996"/>
    </source>
</evidence>
<reference evidence="1 2" key="1">
    <citation type="journal article" date="2016" name="Nat. Commun.">
        <title>Thousands of microbial genomes shed light on interconnected biogeochemical processes in an aquifer system.</title>
        <authorList>
            <person name="Anantharaman K."/>
            <person name="Brown C.T."/>
            <person name="Hug L.A."/>
            <person name="Sharon I."/>
            <person name="Castelle C.J."/>
            <person name="Probst A.J."/>
            <person name="Thomas B.C."/>
            <person name="Singh A."/>
            <person name="Wilkins M.J."/>
            <person name="Karaoz U."/>
            <person name="Brodie E.L."/>
            <person name="Williams K.H."/>
            <person name="Hubbard S.S."/>
            <person name="Banfield J.F."/>
        </authorList>
    </citation>
    <scope>NUCLEOTIDE SEQUENCE [LARGE SCALE GENOMIC DNA]</scope>
</reference>
<evidence type="ECO:0008006" key="3">
    <source>
        <dbReference type="Google" id="ProtNLM"/>
    </source>
</evidence>
<protein>
    <recommendedName>
        <fullName evidence="3">Transcription elongation factor GreA/GreB N-terminal domain-containing protein</fullName>
    </recommendedName>
</protein>
<dbReference type="EMBL" id="MHLL01000055">
    <property type="protein sequence ID" value="OGZ07619.1"/>
    <property type="molecule type" value="Genomic_DNA"/>
</dbReference>
<dbReference type="Proteomes" id="UP000177996">
    <property type="component" value="Unassembled WGS sequence"/>
</dbReference>
<gene>
    <name evidence="1" type="ORF">A3D65_03740</name>
</gene>
<dbReference type="AlphaFoldDB" id="A0A1G2D1Y6"/>
<comment type="caution">
    <text evidence="1">The sequence shown here is derived from an EMBL/GenBank/DDBJ whole genome shotgun (WGS) entry which is preliminary data.</text>
</comment>
<proteinExistence type="predicted"/>
<dbReference type="STRING" id="1798661.A3D65_03740"/>
<name>A0A1G2D1Y6_9BACT</name>
<sequence length="79" mass="9269">MQRTKMPEHNRKELHAELVRLETEATDRCRNYSIDEQVAMQSGAPREGAATNERMAREKFARINEINLILNTLKWLEIT</sequence>
<evidence type="ECO:0000313" key="1">
    <source>
        <dbReference type="EMBL" id="OGZ07619.1"/>
    </source>
</evidence>
<accession>A0A1G2D1Y6</accession>